<dbReference type="AlphaFoldDB" id="A0A6A3ILW8"/>
<keyword evidence="3 5" id="KW-0964">Secreted</keyword>
<evidence type="ECO:0000256" key="5">
    <source>
        <dbReference type="RuleBase" id="RU367124"/>
    </source>
</evidence>
<evidence type="ECO:0000313" key="7">
    <source>
        <dbReference type="EMBL" id="KAE8983057.1"/>
    </source>
</evidence>
<dbReference type="InterPro" id="IPR031825">
    <property type="entry name" value="RXLR"/>
</dbReference>
<protein>
    <recommendedName>
        <fullName evidence="5">RxLR effector protein</fullName>
    </recommendedName>
</protein>
<dbReference type="EMBL" id="QXFV01002815">
    <property type="protein sequence ID" value="KAE8983057.1"/>
    <property type="molecule type" value="Genomic_DNA"/>
</dbReference>
<dbReference type="EMBL" id="QXFU01002832">
    <property type="protein sequence ID" value="KAE8981052.1"/>
    <property type="molecule type" value="Genomic_DNA"/>
</dbReference>
<dbReference type="Proteomes" id="UP000435112">
    <property type="component" value="Unassembled WGS sequence"/>
</dbReference>
<dbReference type="GO" id="GO:0005576">
    <property type="term" value="C:extracellular region"/>
    <property type="evidence" value="ECO:0007669"/>
    <property type="project" value="UniProtKB-SubCell"/>
</dbReference>
<comment type="similarity">
    <text evidence="2 5">Belongs to the RxLR effector family.</text>
</comment>
<gene>
    <name evidence="7" type="ORF">PR001_g23557</name>
    <name evidence="6" type="ORF">PR002_g23937</name>
    <name evidence="8" type="ORF">PR003_g24918</name>
</gene>
<evidence type="ECO:0000256" key="1">
    <source>
        <dbReference type="ARBA" id="ARBA00004613"/>
    </source>
</evidence>
<evidence type="ECO:0000256" key="4">
    <source>
        <dbReference type="ARBA" id="ARBA00022729"/>
    </source>
</evidence>
<reference evidence="9 11" key="1">
    <citation type="submission" date="2018-09" db="EMBL/GenBank/DDBJ databases">
        <title>Genomic investigation of the strawberry pathogen Phytophthora fragariae indicates pathogenicity is determined by transcriptional variation in three key races.</title>
        <authorList>
            <person name="Adams T.M."/>
            <person name="Armitage A.D."/>
            <person name="Sobczyk M.K."/>
            <person name="Bates H.J."/>
            <person name="Dunwell J.M."/>
            <person name="Nellist C.F."/>
            <person name="Harrison R.J."/>
        </authorList>
    </citation>
    <scope>NUCLEOTIDE SEQUENCE [LARGE SCALE GENOMIC DNA]</scope>
    <source>
        <strain evidence="7 9">SCRP249</strain>
        <strain evidence="6 11">SCRP324</strain>
        <strain evidence="8 10">SCRP333</strain>
    </source>
</reference>
<comment type="domain">
    <text evidence="5">The RxLR-dEER motif acts to carry the protein into the host cell cytoplasm through binding to cell surface phosphatidylinositol-3-phosphate.</text>
</comment>
<evidence type="ECO:0000256" key="3">
    <source>
        <dbReference type="ARBA" id="ARBA00022525"/>
    </source>
</evidence>
<feature type="chain" id="PRO_5034170497" description="RxLR effector protein" evidence="5">
    <location>
        <begin position="21"/>
        <end position="154"/>
    </location>
</feature>
<evidence type="ECO:0000313" key="9">
    <source>
        <dbReference type="Proteomes" id="UP000429607"/>
    </source>
</evidence>
<comment type="caution">
    <text evidence="7">The sequence shown here is derived from an EMBL/GenBank/DDBJ whole genome shotgun (WGS) entry which is preliminary data.</text>
</comment>
<organism evidence="7 9">
    <name type="scientific">Phytophthora rubi</name>
    <dbReference type="NCBI Taxonomy" id="129364"/>
    <lineage>
        <taxon>Eukaryota</taxon>
        <taxon>Sar</taxon>
        <taxon>Stramenopiles</taxon>
        <taxon>Oomycota</taxon>
        <taxon>Peronosporomycetes</taxon>
        <taxon>Peronosporales</taxon>
        <taxon>Peronosporaceae</taxon>
        <taxon>Phytophthora</taxon>
    </lineage>
</organism>
<name>A0A6A3ILW8_9STRA</name>
<dbReference type="OrthoDB" id="123200at2759"/>
<keyword evidence="10" id="KW-1185">Reference proteome</keyword>
<comment type="function">
    <text evidence="5">Effector that suppresses plant defense responses during pathogen infection.</text>
</comment>
<dbReference type="EMBL" id="QXFT01002889">
    <property type="protein sequence ID" value="KAE9291849.1"/>
    <property type="molecule type" value="Genomic_DNA"/>
</dbReference>
<keyword evidence="4 5" id="KW-0732">Signal</keyword>
<evidence type="ECO:0000313" key="6">
    <source>
        <dbReference type="EMBL" id="KAE8981052.1"/>
    </source>
</evidence>
<comment type="subcellular location">
    <subcellularLocation>
        <location evidence="1 5">Secreted</location>
    </subcellularLocation>
</comment>
<proteinExistence type="inferred from homology"/>
<evidence type="ECO:0000313" key="10">
    <source>
        <dbReference type="Proteomes" id="UP000434957"/>
    </source>
</evidence>
<dbReference type="Pfam" id="PF16810">
    <property type="entry name" value="RXLR"/>
    <property type="match status" value="1"/>
</dbReference>
<evidence type="ECO:0000313" key="8">
    <source>
        <dbReference type="EMBL" id="KAE9291849.1"/>
    </source>
</evidence>
<dbReference type="Proteomes" id="UP000429607">
    <property type="component" value="Unassembled WGS sequence"/>
</dbReference>
<accession>A0A6A3ILW8</accession>
<feature type="signal peptide" evidence="5">
    <location>
        <begin position="1"/>
        <end position="20"/>
    </location>
</feature>
<dbReference type="PROSITE" id="PS51257">
    <property type="entry name" value="PROKAR_LIPOPROTEIN"/>
    <property type="match status" value="1"/>
</dbReference>
<sequence length="154" mass="17122">MRLSLVLLAFAITLLSSCDAAPATASLLQVEPPTEGAAFNQNSGNKLLRTQETTNAANDNEADVEERIWGLKNLLSLVKLNKINDFAKKDLDRMLTDPAFKLEMFKRWNKHSTEKVMAALDLSKRKNAPYGPMLQEFLNTYRLRPGASAVRAGN</sequence>
<evidence type="ECO:0000313" key="11">
    <source>
        <dbReference type="Proteomes" id="UP000435112"/>
    </source>
</evidence>
<evidence type="ECO:0000256" key="2">
    <source>
        <dbReference type="ARBA" id="ARBA00010400"/>
    </source>
</evidence>
<dbReference type="Proteomes" id="UP000434957">
    <property type="component" value="Unassembled WGS sequence"/>
</dbReference>